<dbReference type="Pfam" id="PF07879">
    <property type="entry name" value="PHB_acc_N"/>
    <property type="match status" value="1"/>
</dbReference>
<evidence type="ECO:0000259" key="1">
    <source>
        <dbReference type="Pfam" id="PF05233"/>
    </source>
</evidence>
<evidence type="ECO:0000313" key="3">
    <source>
        <dbReference type="EMBL" id="CAA6822020.1"/>
    </source>
</evidence>
<evidence type="ECO:0000259" key="2">
    <source>
        <dbReference type="Pfam" id="PF07879"/>
    </source>
</evidence>
<proteinExistence type="predicted"/>
<dbReference type="Pfam" id="PF05233">
    <property type="entry name" value="PHB_acc"/>
    <property type="match status" value="1"/>
</dbReference>
<feature type="domain" description="PHA accumulation regulator DNA-binding N-terminal" evidence="2">
    <location>
        <begin position="2"/>
        <end position="32"/>
    </location>
</feature>
<dbReference type="InterPro" id="IPR012909">
    <property type="entry name" value="PHA_DNA-bd_N"/>
</dbReference>
<dbReference type="AlphaFoldDB" id="A0A6S6TYZ6"/>
<dbReference type="EMBL" id="CACVAT010000363">
    <property type="protein sequence ID" value="CAA6822020.1"/>
    <property type="molecule type" value="Genomic_DNA"/>
</dbReference>
<feature type="domain" description="PHB accumulation regulatory" evidence="1">
    <location>
        <begin position="37"/>
        <end position="76"/>
    </location>
</feature>
<accession>A0A6S6TYZ6</accession>
<name>A0A6S6TYZ6_9GAMM</name>
<protein>
    <submittedName>
        <fullName evidence="3">Polyhydroxyalkanoate synthesis repressor PhaR</fullName>
    </submittedName>
</protein>
<gene>
    <name evidence="3" type="ORF">HELGO_WM15931</name>
</gene>
<organism evidence="3">
    <name type="scientific">uncultured Thiotrichaceae bacterium</name>
    <dbReference type="NCBI Taxonomy" id="298394"/>
    <lineage>
        <taxon>Bacteria</taxon>
        <taxon>Pseudomonadati</taxon>
        <taxon>Pseudomonadota</taxon>
        <taxon>Gammaproteobacteria</taxon>
        <taxon>Thiotrichales</taxon>
        <taxon>Thiotrichaceae</taxon>
        <taxon>environmental samples</taxon>
    </lineage>
</organism>
<reference evidence="3" key="1">
    <citation type="submission" date="2020-01" db="EMBL/GenBank/DDBJ databases">
        <authorList>
            <person name="Meier V. D."/>
            <person name="Meier V D."/>
        </authorList>
    </citation>
    <scope>NUCLEOTIDE SEQUENCE</scope>
    <source>
        <strain evidence="3">HLG_WM_MAG_09</strain>
    </source>
</reference>
<dbReference type="InterPro" id="IPR007897">
    <property type="entry name" value="PHB_accumulat"/>
</dbReference>
<sequence length="122" mass="13945">MSETPFQVIDRQSGDDITRGILLQIIMEQETGGEPLFSTDILAQFIRNYGETTQPGFTSFLEQSMSVFGNQQEALREQMQKALTNTPLDNWLKVSESNMQTWQKMQKDMFKGITPNDKSDKS</sequence>